<evidence type="ECO:0000256" key="9">
    <source>
        <dbReference type="ARBA" id="ARBA00022842"/>
    </source>
</evidence>
<dbReference type="AlphaFoldDB" id="A0AA96GGE7"/>
<name>A0AA96GGE7_9BACT</name>
<reference evidence="11 12" key="1">
    <citation type="submission" date="2023-01" db="EMBL/GenBank/DDBJ databases">
        <title>Cultivation and genomic characterization of new, ubiquitous marine nitrite-oxidizing bacteria from the Nitrospirales.</title>
        <authorList>
            <person name="Mueller A.J."/>
            <person name="Daebeler A."/>
            <person name="Herbold C.W."/>
            <person name="Kirkegaard R.H."/>
            <person name="Daims H."/>
        </authorList>
    </citation>
    <scope>NUCLEOTIDE SEQUENCE [LARGE SCALE GENOMIC DNA]</scope>
    <source>
        <strain evidence="11 12">VA</strain>
    </source>
</reference>
<dbReference type="GO" id="GO:0046872">
    <property type="term" value="F:metal ion binding"/>
    <property type="evidence" value="ECO:0007669"/>
    <property type="project" value="UniProtKB-KW"/>
</dbReference>
<gene>
    <name evidence="11" type="primary">tsaE</name>
    <name evidence="11" type="ORF">PP769_01225</name>
</gene>
<evidence type="ECO:0000313" key="11">
    <source>
        <dbReference type="EMBL" id="WNM58413.1"/>
    </source>
</evidence>
<comment type="subcellular location">
    <subcellularLocation>
        <location evidence="1">Cytoplasm</location>
    </subcellularLocation>
</comment>
<dbReference type="RefSeq" id="WP_312644201.1">
    <property type="nucleotide sequence ID" value="NZ_CP116967.1"/>
</dbReference>
<dbReference type="Gene3D" id="3.40.50.300">
    <property type="entry name" value="P-loop containing nucleotide triphosphate hydrolases"/>
    <property type="match status" value="1"/>
</dbReference>
<dbReference type="SUPFAM" id="SSF52540">
    <property type="entry name" value="P-loop containing nucleoside triphosphate hydrolases"/>
    <property type="match status" value="1"/>
</dbReference>
<dbReference type="InterPro" id="IPR003442">
    <property type="entry name" value="T6A_TsaE"/>
</dbReference>
<dbReference type="InterPro" id="IPR027417">
    <property type="entry name" value="P-loop_NTPase"/>
</dbReference>
<sequence length="176" mass="19074">MNLNPSHPTPDQTPDGNALQLRMASAQETIRFGERLGQQLTGGDVLALTGDLGAGKTVLTCGIACGLGIPMDQVSSPTFTLIQEYQGPIPLIHVDLYRLEGPSDISTLGLEEYFTPNTIVLIEWAERFPQILPSDHMAICLEYGEEENIRLVTLSGTGPKTIRKVANIHGNLSNPH</sequence>
<dbReference type="GO" id="GO:0005737">
    <property type="term" value="C:cytoplasm"/>
    <property type="evidence" value="ECO:0007669"/>
    <property type="project" value="UniProtKB-SubCell"/>
</dbReference>
<keyword evidence="12" id="KW-1185">Reference proteome</keyword>
<dbReference type="NCBIfam" id="TIGR00150">
    <property type="entry name" value="T6A_YjeE"/>
    <property type="match status" value="1"/>
</dbReference>
<dbReference type="GO" id="GO:0005524">
    <property type="term" value="F:ATP binding"/>
    <property type="evidence" value="ECO:0007669"/>
    <property type="project" value="UniProtKB-KW"/>
</dbReference>
<evidence type="ECO:0000256" key="7">
    <source>
        <dbReference type="ARBA" id="ARBA00022741"/>
    </source>
</evidence>
<keyword evidence="6" id="KW-0479">Metal-binding</keyword>
<evidence type="ECO:0000256" key="3">
    <source>
        <dbReference type="ARBA" id="ARBA00019010"/>
    </source>
</evidence>
<dbReference type="PANTHER" id="PTHR33540">
    <property type="entry name" value="TRNA THREONYLCARBAMOYLADENOSINE BIOSYNTHESIS PROTEIN TSAE"/>
    <property type="match status" value="1"/>
</dbReference>
<keyword evidence="8" id="KW-0067">ATP-binding</keyword>
<dbReference type="PANTHER" id="PTHR33540:SF2">
    <property type="entry name" value="TRNA THREONYLCARBAMOYLADENOSINE BIOSYNTHESIS PROTEIN TSAE"/>
    <property type="match status" value="1"/>
</dbReference>
<dbReference type="Pfam" id="PF02367">
    <property type="entry name" value="TsaE"/>
    <property type="match status" value="1"/>
</dbReference>
<evidence type="ECO:0000256" key="6">
    <source>
        <dbReference type="ARBA" id="ARBA00022723"/>
    </source>
</evidence>
<keyword evidence="4" id="KW-0963">Cytoplasm</keyword>
<proteinExistence type="inferred from homology"/>
<evidence type="ECO:0000256" key="8">
    <source>
        <dbReference type="ARBA" id="ARBA00022840"/>
    </source>
</evidence>
<evidence type="ECO:0000256" key="10">
    <source>
        <dbReference type="ARBA" id="ARBA00032441"/>
    </source>
</evidence>
<evidence type="ECO:0000256" key="2">
    <source>
        <dbReference type="ARBA" id="ARBA00007599"/>
    </source>
</evidence>
<evidence type="ECO:0000256" key="5">
    <source>
        <dbReference type="ARBA" id="ARBA00022694"/>
    </source>
</evidence>
<dbReference type="Proteomes" id="UP001302719">
    <property type="component" value="Chromosome"/>
</dbReference>
<keyword evidence="7" id="KW-0547">Nucleotide-binding</keyword>
<evidence type="ECO:0000313" key="12">
    <source>
        <dbReference type="Proteomes" id="UP001302719"/>
    </source>
</evidence>
<accession>A0AA96GGE7</accession>
<organism evidence="11 12">
    <name type="scientific">Candidatus Nitrospira allomarina</name>
    <dbReference type="NCBI Taxonomy" id="3020900"/>
    <lineage>
        <taxon>Bacteria</taxon>
        <taxon>Pseudomonadati</taxon>
        <taxon>Nitrospirota</taxon>
        <taxon>Nitrospiria</taxon>
        <taxon>Nitrospirales</taxon>
        <taxon>Nitrospiraceae</taxon>
        <taxon>Nitrospira</taxon>
    </lineage>
</organism>
<evidence type="ECO:0000256" key="4">
    <source>
        <dbReference type="ARBA" id="ARBA00022490"/>
    </source>
</evidence>
<keyword evidence="9" id="KW-0460">Magnesium</keyword>
<dbReference type="GO" id="GO:0002949">
    <property type="term" value="P:tRNA threonylcarbamoyladenosine modification"/>
    <property type="evidence" value="ECO:0007669"/>
    <property type="project" value="InterPro"/>
</dbReference>
<protein>
    <recommendedName>
        <fullName evidence="3">tRNA threonylcarbamoyladenosine biosynthesis protein TsaE</fullName>
    </recommendedName>
    <alternativeName>
        <fullName evidence="10">t(6)A37 threonylcarbamoyladenosine biosynthesis protein TsaE</fullName>
    </alternativeName>
</protein>
<comment type="similarity">
    <text evidence="2">Belongs to the TsaE family.</text>
</comment>
<keyword evidence="5" id="KW-0819">tRNA processing</keyword>
<dbReference type="EMBL" id="CP116967">
    <property type="protein sequence ID" value="WNM58413.1"/>
    <property type="molecule type" value="Genomic_DNA"/>
</dbReference>
<evidence type="ECO:0000256" key="1">
    <source>
        <dbReference type="ARBA" id="ARBA00004496"/>
    </source>
</evidence>
<dbReference type="KEGG" id="nall:PP769_01225"/>